<accession>A0ABR4XN76</accession>
<keyword evidence="3" id="KW-1185">Reference proteome</keyword>
<evidence type="ECO:0000313" key="3">
    <source>
        <dbReference type="Proteomes" id="UP000030101"/>
    </source>
</evidence>
<dbReference type="EMBL" id="JQZV01000003">
    <property type="protein sequence ID" value="KGN93328.1"/>
    <property type="molecule type" value="Genomic_DNA"/>
</dbReference>
<dbReference type="Gene3D" id="2.160.20.120">
    <property type="match status" value="1"/>
</dbReference>
<organism evidence="2 3">
    <name type="scientific">Porphyromonas canoris</name>
    <dbReference type="NCBI Taxonomy" id="36875"/>
    <lineage>
        <taxon>Bacteria</taxon>
        <taxon>Pseudomonadati</taxon>
        <taxon>Bacteroidota</taxon>
        <taxon>Bacteroidia</taxon>
        <taxon>Bacteroidales</taxon>
        <taxon>Porphyromonadaceae</taxon>
        <taxon>Porphyromonas</taxon>
    </lineage>
</organism>
<evidence type="ECO:0008006" key="4">
    <source>
        <dbReference type="Google" id="ProtNLM"/>
    </source>
</evidence>
<name>A0ABR4XN76_9PORP</name>
<proteinExistence type="predicted"/>
<evidence type="ECO:0000313" key="2">
    <source>
        <dbReference type="EMBL" id="KGN93328.1"/>
    </source>
</evidence>
<evidence type="ECO:0000256" key="1">
    <source>
        <dbReference type="SAM" id="MobiDB-lite"/>
    </source>
</evidence>
<protein>
    <recommendedName>
        <fullName evidence="4">Auto-transporter adhesin, head GIN domain</fullName>
    </recommendedName>
</protein>
<comment type="caution">
    <text evidence="2">The sequence shown here is derived from an EMBL/GenBank/DDBJ whole genome shotgun (WGS) entry which is preliminary data.</text>
</comment>
<sequence>MRESKRLTTILALLCCAVALMIAKCTFKRSASYNDRIVVHTSEDRNKKEIPEEGELEDFDVVEIEGNILLDFIYDKEVKHTIYEIVDQDLSEEDILFKISKQDNRKVLRIVDYRHDSDNEQIYIKIKSRKMNFTDISLDKAASAKFSIGEKWLSKLNAEINKAGSFSLQGNIDTLTVVTQDASTLLFSGDVNIFHLKLADASEATLEGSSKYLKASVLRASELLAGTFKTDSIDLKLLNSSEALLSSDKVNKNDIDNSSKLIISSPEENKSSKTPTRTDSVDVNAKTYRL</sequence>
<gene>
    <name evidence="2" type="ORF">HQ43_01400</name>
</gene>
<reference evidence="2 3" key="1">
    <citation type="submission" date="2014-08" db="EMBL/GenBank/DDBJ databases">
        <title>Porphyromonas canoris strain:OH2762 Genome sequencing.</title>
        <authorList>
            <person name="Wallis C."/>
            <person name="Deusch O."/>
            <person name="O'Flynn C."/>
            <person name="Davis I."/>
            <person name="Jospin G."/>
            <person name="Darling A.E."/>
            <person name="Coil D.A."/>
            <person name="Alexiev A."/>
            <person name="Horsfall A."/>
            <person name="Kirkwood N."/>
            <person name="Harris S."/>
            <person name="Eisen J.A."/>
        </authorList>
    </citation>
    <scope>NUCLEOTIDE SEQUENCE [LARGE SCALE GENOMIC DNA]</scope>
    <source>
        <strain evidence="3">COT-108 OH2762</strain>
    </source>
</reference>
<feature type="region of interest" description="Disordered" evidence="1">
    <location>
        <begin position="261"/>
        <end position="290"/>
    </location>
</feature>
<dbReference type="Proteomes" id="UP000030101">
    <property type="component" value="Unassembled WGS sequence"/>
</dbReference>